<keyword evidence="2" id="KW-1185">Reference proteome</keyword>
<protein>
    <submittedName>
        <fullName evidence="1">Uncharacterized protein</fullName>
    </submittedName>
</protein>
<dbReference type="AlphaFoldDB" id="A0AAD8H4F3"/>
<reference evidence="1" key="1">
    <citation type="submission" date="2023-02" db="EMBL/GenBank/DDBJ databases">
        <title>Genome of toxic invasive species Heracleum sosnowskyi carries increased number of genes despite the absence of recent whole-genome duplications.</title>
        <authorList>
            <person name="Schelkunov M."/>
            <person name="Shtratnikova V."/>
            <person name="Makarenko M."/>
            <person name="Klepikova A."/>
            <person name="Omelchenko D."/>
            <person name="Novikova G."/>
            <person name="Obukhova E."/>
            <person name="Bogdanov V."/>
            <person name="Penin A."/>
            <person name="Logacheva M."/>
        </authorList>
    </citation>
    <scope>NUCLEOTIDE SEQUENCE</scope>
    <source>
        <strain evidence="1">Hsosn_3</strain>
        <tissue evidence="1">Leaf</tissue>
    </source>
</reference>
<proteinExistence type="predicted"/>
<evidence type="ECO:0000313" key="2">
    <source>
        <dbReference type="Proteomes" id="UP001237642"/>
    </source>
</evidence>
<reference evidence="1" key="2">
    <citation type="submission" date="2023-05" db="EMBL/GenBank/DDBJ databases">
        <authorList>
            <person name="Schelkunov M.I."/>
        </authorList>
    </citation>
    <scope>NUCLEOTIDE SEQUENCE</scope>
    <source>
        <strain evidence="1">Hsosn_3</strain>
        <tissue evidence="1">Leaf</tissue>
    </source>
</reference>
<name>A0AAD8H4F3_9APIA</name>
<sequence>MFNSKWNSQDHEWEEVDARGQAGGLLSSWDSGSYKKVKSVKSENWIWCELHDHMDDDDKFHVINVYNPRKEKIKEWSKDPNNNVNTRIREVEEYIARLDNSVISNTQKQQLRVIRYELEDLYDHKVAMLRQQARITWQVHGDKNSKFYQQAVMSRRNKNLINKIFWEGNWISSPSQLKEAFFKHFSDFFGKEKSWVLLKLNDLEVPKLLEVEARGLDRDTNLLEL</sequence>
<comment type="caution">
    <text evidence="1">The sequence shown here is derived from an EMBL/GenBank/DDBJ whole genome shotgun (WGS) entry which is preliminary data.</text>
</comment>
<dbReference type="EMBL" id="JAUIZM010000010">
    <property type="protein sequence ID" value="KAK1359963.1"/>
    <property type="molecule type" value="Genomic_DNA"/>
</dbReference>
<accession>A0AAD8H4F3</accession>
<organism evidence="1 2">
    <name type="scientific">Heracleum sosnowskyi</name>
    <dbReference type="NCBI Taxonomy" id="360622"/>
    <lineage>
        <taxon>Eukaryota</taxon>
        <taxon>Viridiplantae</taxon>
        <taxon>Streptophyta</taxon>
        <taxon>Embryophyta</taxon>
        <taxon>Tracheophyta</taxon>
        <taxon>Spermatophyta</taxon>
        <taxon>Magnoliopsida</taxon>
        <taxon>eudicotyledons</taxon>
        <taxon>Gunneridae</taxon>
        <taxon>Pentapetalae</taxon>
        <taxon>asterids</taxon>
        <taxon>campanulids</taxon>
        <taxon>Apiales</taxon>
        <taxon>Apiaceae</taxon>
        <taxon>Apioideae</taxon>
        <taxon>apioid superclade</taxon>
        <taxon>Tordylieae</taxon>
        <taxon>Tordyliinae</taxon>
        <taxon>Heracleum</taxon>
    </lineage>
</organism>
<dbReference type="Proteomes" id="UP001237642">
    <property type="component" value="Unassembled WGS sequence"/>
</dbReference>
<evidence type="ECO:0000313" key="1">
    <source>
        <dbReference type="EMBL" id="KAK1359963.1"/>
    </source>
</evidence>
<gene>
    <name evidence="1" type="ORF">POM88_044437</name>
</gene>